<dbReference type="OrthoDB" id="9804656at2"/>
<name>A1ZQ71_MICM2</name>
<evidence type="ECO:0000313" key="2">
    <source>
        <dbReference type="EMBL" id="EAY27480.1"/>
    </source>
</evidence>
<accession>A1ZQ71</accession>
<dbReference type="Gene3D" id="3.30.1050.10">
    <property type="entry name" value="SCP2 sterol-binding domain"/>
    <property type="match status" value="1"/>
</dbReference>
<comment type="caution">
    <text evidence="2">The sequence shown here is derived from an EMBL/GenBank/DDBJ whole genome shotgun (WGS) entry which is preliminary data.</text>
</comment>
<feature type="domain" description="Alkyl sulfatase C-terminal" evidence="1">
    <location>
        <begin position="5"/>
        <end position="115"/>
    </location>
</feature>
<dbReference type="InterPro" id="IPR029229">
    <property type="entry name" value="Alkyl_sulf_C"/>
</dbReference>
<dbReference type="Proteomes" id="UP000004095">
    <property type="component" value="Unassembled WGS sequence"/>
</dbReference>
<protein>
    <submittedName>
        <fullName evidence="2">SCP-2 sterol transfer family</fullName>
    </submittedName>
</protein>
<dbReference type="SUPFAM" id="SSF55718">
    <property type="entry name" value="SCP-like"/>
    <property type="match status" value="1"/>
</dbReference>
<organism evidence="2 3">
    <name type="scientific">Microscilla marina ATCC 23134</name>
    <dbReference type="NCBI Taxonomy" id="313606"/>
    <lineage>
        <taxon>Bacteria</taxon>
        <taxon>Pseudomonadati</taxon>
        <taxon>Bacteroidota</taxon>
        <taxon>Cytophagia</taxon>
        <taxon>Cytophagales</taxon>
        <taxon>Microscillaceae</taxon>
        <taxon>Microscilla</taxon>
    </lineage>
</organism>
<sequence length="120" mass="13822">MEEKDVTPTQIFDTLAIRFREAKALEHKIDSNLHFTLTDQTKGNYLYTVKVQNGKLEVKTGHHNKPTCTVRTKAQTYVDVNLGKTKPQMAIMLGKIKVSNLPEMFLFAQLFEKFTLDYVK</sequence>
<dbReference type="InterPro" id="IPR036527">
    <property type="entry name" value="SCP2_sterol-bd_dom_sf"/>
</dbReference>
<dbReference type="eggNOG" id="COG3255">
    <property type="taxonomic scope" value="Bacteria"/>
</dbReference>
<dbReference type="Pfam" id="PF14864">
    <property type="entry name" value="Alkyl_sulf_C"/>
    <property type="match status" value="1"/>
</dbReference>
<keyword evidence="3" id="KW-1185">Reference proteome</keyword>
<evidence type="ECO:0000259" key="1">
    <source>
        <dbReference type="Pfam" id="PF14864"/>
    </source>
</evidence>
<evidence type="ECO:0000313" key="3">
    <source>
        <dbReference type="Proteomes" id="UP000004095"/>
    </source>
</evidence>
<proteinExistence type="predicted"/>
<dbReference type="EMBL" id="AAWS01000023">
    <property type="protein sequence ID" value="EAY27480.1"/>
    <property type="molecule type" value="Genomic_DNA"/>
</dbReference>
<reference evidence="2 3" key="1">
    <citation type="submission" date="2007-01" db="EMBL/GenBank/DDBJ databases">
        <authorList>
            <person name="Haygood M."/>
            <person name="Podell S."/>
            <person name="Anderson C."/>
            <person name="Hopkinson B."/>
            <person name="Roe K."/>
            <person name="Barbeau K."/>
            <person name="Gaasterland T."/>
            <person name="Ferriera S."/>
            <person name="Johnson J."/>
            <person name="Kravitz S."/>
            <person name="Beeson K."/>
            <person name="Sutton G."/>
            <person name="Rogers Y.-H."/>
            <person name="Friedman R."/>
            <person name="Frazier M."/>
            <person name="Venter J.C."/>
        </authorList>
    </citation>
    <scope>NUCLEOTIDE SEQUENCE [LARGE SCALE GENOMIC DNA]</scope>
    <source>
        <strain evidence="2 3">ATCC 23134</strain>
    </source>
</reference>
<dbReference type="RefSeq" id="WP_002699491.1">
    <property type="nucleotide sequence ID" value="NZ_AAWS01000023.1"/>
</dbReference>
<gene>
    <name evidence="2" type="ORF">M23134_06881</name>
</gene>
<dbReference type="AlphaFoldDB" id="A1ZQ71"/>